<dbReference type="KEGG" id="cre:CHLRE_01g004651v5"/>
<sequence length="205" mass="21962">MSDWALRSRLRDWRKQKAAECGWDDKVYFIFKNDTLDDLVARRPATAGDLLNVVGLGPKKVNDYGTEILRIINPGAAVPAAPKLPEAKSHAGEHWRPEDIGALCRMHSQGDTVKAMAAQLGRSNLAVSMKLEALGLPPHSVSPARVAHAPLPAPAPAALAAPAPSATLALHAGSKRKKEDEEVVGKEQQGAPAPSTPAKRREIMK</sequence>
<dbReference type="InterPro" id="IPR010997">
    <property type="entry name" value="HRDC-like_sf"/>
</dbReference>
<evidence type="ECO:0000313" key="3">
    <source>
        <dbReference type="Proteomes" id="UP000006906"/>
    </source>
</evidence>
<reference evidence="2 3" key="1">
    <citation type="journal article" date="2007" name="Science">
        <title>The Chlamydomonas genome reveals the evolution of key animal and plant functions.</title>
        <authorList>
            <person name="Merchant S.S."/>
            <person name="Prochnik S.E."/>
            <person name="Vallon O."/>
            <person name="Harris E.H."/>
            <person name="Karpowicz S.J."/>
            <person name="Witman G.B."/>
            <person name="Terry A."/>
            <person name="Salamov A."/>
            <person name="Fritz-Laylin L.K."/>
            <person name="Marechal-Drouard L."/>
            <person name="Marshall W.F."/>
            <person name="Qu L.H."/>
            <person name="Nelson D.R."/>
            <person name="Sanderfoot A.A."/>
            <person name="Spalding M.H."/>
            <person name="Kapitonov V.V."/>
            <person name="Ren Q."/>
            <person name="Ferris P."/>
            <person name="Lindquist E."/>
            <person name="Shapiro H."/>
            <person name="Lucas S.M."/>
            <person name="Grimwood J."/>
            <person name="Schmutz J."/>
            <person name="Cardol P."/>
            <person name="Cerutti H."/>
            <person name="Chanfreau G."/>
            <person name="Chen C.L."/>
            <person name="Cognat V."/>
            <person name="Croft M.T."/>
            <person name="Dent R."/>
            <person name="Dutcher S."/>
            <person name="Fernandez E."/>
            <person name="Fukuzawa H."/>
            <person name="Gonzalez-Ballester D."/>
            <person name="Gonzalez-Halphen D."/>
            <person name="Hallmann A."/>
            <person name="Hanikenne M."/>
            <person name="Hippler M."/>
            <person name="Inwood W."/>
            <person name="Jabbari K."/>
            <person name="Kalanon M."/>
            <person name="Kuras R."/>
            <person name="Lefebvre P.A."/>
            <person name="Lemaire S.D."/>
            <person name="Lobanov A.V."/>
            <person name="Lohr M."/>
            <person name="Manuell A."/>
            <person name="Meier I."/>
            <person name="Mets L."/>
            <person name="Mittag M."/>
            <person name="Mittelmeier T."/>
            <person name="Moroney J.V."/>
            <person name="Moseley J."/>
            <person name="Napoli C."/>
            <person name="Nedelcu A.M."/>
            <person name="Niyogi K."/>
            <person name="Novoselov S.V."/>
            <person name="Paulsen I.T."/>
            <person name="Pazour G."/>
            <person name="Purton S."/>
            <person name="Ral J.P."/>
            <person name="Riano-Pachon D.M."/>
            <person name="Riekhof W."/>
            <person name="Rymarquis L."/>
            <person name="Schroda M."/>
            <person name="Stern D."/>
            <person name="Umen J."/>
            <person name="Willows R."/>
            <person name="Wilson N."/>
            <person name="Zimmer S.L."/>
            <person name="Allmer J."/>
            <person name="Balk J."/>
            <person name="Bisova K."/>
            <person name="Chen C.J."/>
            <person name="Elias M."/>
            <person name="Gendler K."/>
            <person name="Hauser C."/>
            <person name="Lamb M.R."/>
            <person name="Ledford H."/>
            <person name="Long J.C."/>
            <person name="Minagawa J."/>
            <person name="Page M.D."/>
            <person name="Pan J."/>
            <person name="Pootakham W."/>
            <person name="Roje S."/>
            <person name="Rose A."/>
            <person name="Stahlberg E."/>
            <person name="Terauchi A.M."/>
            <person name="Yang P."/>
            <person name="Ball S."/>
            <person name="Bowler C."/>
            <person name="Dieckmann C.L."/>
            <person name="Gladyshev V.N."/>
            <person name="Green P."/>
            <person name="Jorgensen R."/>
            <person name="Mayfield S."/>
            <person name="Mueller-Roeber B."/>
            <person name="Rajamani S."/>
            <person name="Sayre R.T."/>
            <person name="Brokstein P."/>
            <person name="Dubchak I."/>
            <person name="Goodstein D."/>
            <person name="Hornick L."/>
            <person name="Huang Y.W."/>
            <person name="Jhaveri J."/>
            <person name="Luo Y."/>
            <person name="Martinez D."/>
            <person name="Ngau W.C."/>
            <person name="Otillar B."/>
            <person name="Poliakov A."/>
            <person name="Porter A."/>
            <person name="Szajkowski L."/>
            <person name="Werner G."/>
            <person name="Zhou K."/>
            <person name="Grigoriev I.V."/>
            <person name="Rokhsar D.S."/>
            <person name="Grossman A.R."/>
        </authorList>
    </citation>
    <scope>NUCLEOTIDE SEQUENCE [LARGE SCALE GENOMIC DNA]</scope>
    <source>
        <strain evidence="3">CC-503</strain>
    </source>
</reference>
<dbReference type="GeneID" id="5727652"/>
<dbReference type="OrthoDB" id="1920326at2759"/>
<gene>
    <name evidence="2" type="ORF">CHLRE_01g004651v5</name>
</gene>
<dbReference type="InterPro" id="IPR002121">
    <property type="entry name" value="HRDC_dom"/>
</dbReference>
<dbReference type="Pfam" id="PF00570">
    <property type="entry name" value="HRDC"/>
    <property type="match status" value="1"/>
</dbReference>
<dbReference type="SUPFAM" id="SSF47819">
    <property type="entry name" value="HRDC-like"/>
    <property type="match status" value="1"/>
</dbReference>
<feature type="region of interest" description="Disordered" evidence="1">
    <location>
        <begin position="166"/>
        <end position="205"/>
    </location>
</feature>
<evidence type="ECO:0000256" key="1">
    <source>
        <dbReference type="SAM" id="MobiDB-lite"/>
    </source>
</evidence>
<organism evidence="2 3">
    <name type="scientific">Chlamydomonas reinhardtii</name>
    <name type="common">Chlamydomonas smithii</name>
    <dbReference type="NCBI Taxonomy" id="3055"/>
    <lineage>
        <taxon>Eukaryota</taxon>
        <taxon>Viridiplantae</taxon>
        <taxon>Chlorophyta</taxon>
        <taxon>core chlorophytes</taxon>
        <taxon>Chlorophyceae</taxon>
        <taxon>CS clade</taxon>
        <taxon>Chlamydomonadales</taxon>
        <taxon>Chlamydomonadaceae</taxon>
        <taxon>Chlamydomonas</taxon>
    </lineage>
</organism>
<name>A8JG00_CHLRE</name>
<evidence type="ECO:0000313" key="2">
    <source>
        <dbReference type="EMBL" id="PNW87855.1"/>
    </source>
</evidence>
<dbReference type="GO" id="GO:0003676">
    <property type="term" value="F:nucleic acid binding"/>
    <property type="evidence" value="ECO:0007669"/>
    <property type="project" value="InterPro"/>
</dbReference>
<dbReference type="HOGENOM" id="CLU_1339246_0_0_1"/>
<dbReference type="SMART" id="SM00341">
    <property type="entry name" value="HRDC"/>
    <property type="match status" value="1"/>
</dbReference>
<protein>
    <submittedName>
        <fullName evidence="2">Uncharacterized protein</fullName>
    </submittedName>
</protein>
<dbReference type="Gramene" id="PNW87855">
    <property type="protein sequence ID" value="PNW87855"/>
    <property type="gene ID" value="CHLRE_01g004651v5"/>
</dbReference>
<dbReference type="PROSITE" id="PS50967">
    <property type="entry name" value="HRDC"/>
    <property type="match status" value="1"/>
</dbReference>
<dbReference type="Gene3D" id="1.10.150.80">
    <property type="entry name" value="HRDC domain"/>
    <property type="match status" value="1"/>
</dbReference>
<dbReference type="EMBL" id="CM008962">
    <property type="protein sequence ID" value="PNW87855.1"/>
    <property type="molecule type" value="Genomic_DNA"/>
</dbReference>
<accession>A8JG00</accession>
<dbReference type="InterPro" id="IPR044876">
    <property type="entry name" value="HRDC_dom_sf"/>
</dbReference>
<dbReference type="AlphaFoldDB" id="A8JG00"/>
<keyword evidence="3" id="KW-1185">Reference proteome</keyword>
<dbReference type="Proteomes" id="UP000006906">
    <property type="component" value="Chromosome 1"/>
</dbReference>
<dbReference type="GO" id="GO:0000166">
    <property type="term" value="F:nucleotide binding"/>
    <property type="evidence" value="ECO:0007669"/>
    <property type="project" value="InterPro"/>
</dbReference>
<dbReference type="InParanoid" id="A8JG00"/>
<dbReference type="RefSeq" id="XP_001702132.1">
    <property type="nucleotide sequence ID" value="XM_001702080.2"/>
</dbReference>
<dbReference type="PaxDb" id="3055-EDO97221"/>
<proteinExistence type="predicted"/>